<organism evidence="3">
    <name type="scientific">Palpitomonas bilix</name>
    <dbReference type="NCBI Taxonomy" id="652834"/>
    <lineage>
        <taxon>Eukaryota</taxon>
        <taxon>Eukaryota incertae sedis</taxon>
    </lineage>
</organism>
<sequence>MLAVKAVFCWIAALAILACCRDSYGESMTSQLRRQAEQMLNSGSDKNKKYKVQLDRTENLSLNLTEALSMMNIPKDEIDKLHAAERKRQQETGASPPDPIKEREQEYLRSETLEDVKKLYPPGINVKPYKQEIEEIMAREKDLITYSDSSPLDISVLPGMTKEDMEDLTLEELRELRLKHLPYLSRLIKKRNPHMKDPKPGEVTSYCWDHQFLIMRPCQAEEDGTVTLFDFEGNPLPMPEPKVTIHYPKINPDGSDGPAEGDFSARSMPFQFTETSSVRLNEDGAEDIDSEEEWEEVEFDPDQEVFVDPSSAGEKHNFFSADLDLGGDQATIKESYWSKRGDGAVDEVQMAESFQSVGKDDTKDGHSHASDSTEDGSDSSAHLETDSKASPQRRSPPVDFGGEFPEDPTASSTLEFNEEALAKGGLRLLRRTDADESEKPRVAVLRDQFRIKGGRGGSDTTADRTMIEQRSEAEESPNDDDESLLDFVRRTEPQLEALLFQKEDKAKESRIAANLRGDRAFEDLKLKYKRSKSKRSTTGKGARIQL</sequence>
<feature type="chain" id="PRO_5030673214" evidence="2">
    <location>
        <begin position="26"/>
        <end position="546"/>
    </location>
</feature>
<gene>
    <name evidence="3" type="ORF">PBIL07802_LOCUS8664</name>
</gene>
<reference evidence="3" key="1">
    <citation type="submission" date="2021-01" db="EMBL/GenBank/DDBJ databases">
        <authorList>
            <person name="Corre E."/>
            <person name="Pelletier E."/>
            <person name="Niang G."/>
            <person name="Scheremetjew M."/>
            <person name="Finn R."/>
            <person name="Kale V."/>
            <person name="Holt S."/>
            <person name="Cochrane G."/>
            <person name="Meng A."/>
            <person name="Brown T."/>
            <person name="Cohen L."/>
        </authorList>
    </citation>
    <scope>NUCLEOTIDE SEQUENCE</scope>
    <source>
        <strain evidence="3">NIES-2562</strain>
    </source>
</reference>
<feature type="signal peptide" evidence="2">
    <location>
        <begin position="1"/>
        <end position="25"/>
    </location>
</feature>
<feature type="region of interest" description="Disordered" evidence="1">
    <location>
        <begin position="343"/>
        <end position="418"/>
    </location>
</feature>
<evidence type="ECO:0000313" key="3">
    <source>
        <dbReference type="EMBL" id="CAE0246481.1"/>
    </source>
</evidence>
<evidence type="ECO:0000256" key="1">
    <source>
        <dbReference type="SAM" id="MobiDB-lite"/>
    </source>
</evidence>
<keyword evidence="2" id="KW-0732">Signal</keyword>
<feature type="compositionally biased region" description="Basic and acidic residues" evidence="1">
    <location>
        <begin position="358"/>
        <end position="371"/>
    </location>
</feature>
<dbReference type="EMBL" id="HBIB01013141">
    <property type="protein sequence ID" value="CAE0246481.1"/>
    <property type="molecule type" value="Transcribed_RNA"/>
</dbReference>
<dbReference type="AlphaFoldDB" id="A0A7S3D4R2"/>
<dbReference type="PROSITE" id="PS51257">
    <property type="entry name" value="PROKAR_LIPOPROTEIN"/>
    <property type="match status" value="1"/>
</dbReference>
<feature type="compositionally biased region" description="Basic and acidic residues" evidence="1">
    <location>
        <begin position="461"/>
        <end position="473"/>
    </location>
</feature>
<protein>
    <submittedName>
        <fullName evidence="3">Uncharacterized protein</fullName>
    </submittedName>
</protein>
<evidence type="ECO:0000256" key="2">
    <source>
        <dbReference type="SAM" id="SignalP"/>
    </source>
</evidence>
<accession>A0A7S3D4R2</accession>
<name>A0A7S3D4R2_9EUKA</name>
<feature type="region of interest" description="Disordered" evidence="1">
    <location>
        <begin position="450"/>
        <end position="482"/>
    </location>
</feature>
<proteinExistence type="predicted"/>